<dbReference type="InterPro" id="IPR008274">
    <property type="entry name" value="AldOxase/xan_DH_MoCoBD1"/>
</dbReference>
<dbReference type="Pfam" id="PF02738">
    <property type="entry name" value="MoCoBD_1"/>
    <property type="match status" value="1"/>
</dbReference>
<dbReference type="AlphaFoldDB" id="A0A1B6MJ56"/>
<accession>A0A1B6MJ56</accession>
<comment type="cofactor">
    <cofactor evidence="1">
        <name>Mo-molybdopterin</name>
        <dbReference type="ChEBI" id="CHEBI:71302"/>
    </cofactor>
</comment>
<feature type="non-terminal residue" evidence="8">
    <location>
        <position position="1"/>
    </location>
</feature>
<dbReference type="EMBL" id="GEBQ01004001">
    <property type="protein sequence ID" value="JAT35976.1"/>
    <property type="molecule type" value="Transcribed_RNA"/>
</dbReference>
<keyword evidence="5" id="KW-0411">Iron-sulfur</keyword>
<keyword evidence="4" id="KW-0001">2Fe-2S</keyword>
<proteinExistence type="inferred from homology"/>
<keyword evidence="3" id="KW-0500">Molybdenum</keyword>
<dbReference type="FunFam" id="3.30.365.10:FF:000001">
    <property type="entry name" value="Xanthine dehydrogenase oxidase"/>
    <property type="match status" value="1"/>
</dbReference>
<dbReference type="GO" id="GO:0005506">
    <property type="term" value="F:iron ion binding"/>
    <property type="evidence" value="ECO:0007669"/>
    <property type="project" value="InterPro"/>
</dbReference>
<evidence type="ECO:0000256" key="4">
    <source>
        <dbReference type="ARBA" id="ARBA00022714"/>
    </source>
</evidence>
<keyword evidence="4" id="KW-0408">Iron</keyword>
<feature type="domain" description="Aldehyde oxidase/xanthine dehydrogenase first molybdopterin binding" evidence="7">
    <location>
        <begin position="29"/>
        <end position="131"/>
    </location>
</feature>
<gene>
    <name evidence="8" type="ORF">g.50537</name>
</gene>
<comment type="similarity">
    <text evidence="2">Belongs to the xanthine dehydrogenase family.</text>
</comment>
<organism evidence="8">
    <name type="scientific">Graphocephala atropunctata</name>
    <dbReference type="NCBI Taxonomy" id="36148"/>
    <lineage>
        <taxon>Eukaryota</taxon>
        <taxon>Metazoa</taxon>
        <taxon>Ecdysozoa</taxon>
        <taxon>Arthropoda</taxon>
        <taxon>Hexapoda</taxon>
        <taxon>Insecta</taxon>
        <taxon>Pterygota</taxon>
        <taxon>Neoptera</taxon>
        <taxon>Paraneoptera</taxon>
        <taxon>Hemiptera</taxon>
        <taxon>Auchenorrhyncha</taxon>
        <taxon>Membracoidea</taxon>
        <taxon>Cicadellidae</taxon>
        <taxon>Cicadellinae</taxon>
        <taxon>Cicadellini</taxon>
        <taxon>Graphocephala</taxon>
    </lineage>
</organism>
<name>A0A1B6MJ56_9HEMI</name>
<dbReference type="InterPro" id="IPR016208">
    <property type="entry name" value="Ald_Oxase/xanthine_DH-like"/>
</dbReference>
<reference evidence="8" key="1">
    <citation type="submission" date="2015-11" db="EMBL/GenBank/DDBJ databases">
        <title>De novo transcriptome assembly of four potential Pierce s Disease insect vectors from Arizona vineyards.</title>
        <authorList>
            <person name="Tassone E.E."/>
        </authorList>
    </citation>
    <scope>NUCLEOTIDE SEQUENCE</scope>
</reference>
<evidence type="ECO:0000256" key="5">
    <source>
        <dbReference type="ARBA" id="ARBA00023014"/>
    </source>
</evidence>
<keyword evidence="4" id="KW-0479">Metal-binding</keyword>
<sequence>EQRRPILDVREVVRKNDMSRIVLRQEREATAAPGNVTKVVIGDFKMDTQYHYTIETLTCVTVPTSEGLDVFCSTQWVQVVHETIVLVLNLPEHRINMRVSRVGGGYGQKVTRANIVGGACSLAAYLLQRPV</sequence>
<dbReference type="PANTHER" id="PTHR11908:SF132">
    <property type="entry name" value="ALDEHYDE OXIDASE 1-RELATED"/>
    <property type="match status" value="1"/>
</dbReference>
<evidence type="ECO:0000259" key="7">
    <source>
        <dbReference type="Pfam" id="PF02738"/>
    </source>
</evidence>
<dbReference type="PANTHER" id="PTHR11908">
    <property type="entry name" value="XANTHINE DEHYDROGENASE"/>
    <property type="match status" value="1"/>
</dbReference>
<dbReference type="Gene3D" id="3.30.365.10">
    <property type="entry name" value="Aldehyde oxidase/xanthine dehydrogenase, molybdopterin binding domain"/>
    <property type="match status" value="2"/>
</dbReference>
<evidence type="ECO:0000313" key="8">
    <source>
        <dbReference type="EMBL" id="JAT35976.1"/>
    </source>
</evidence>
<feature type="non-terminal residue" evidence="8">
    <location>
        <position position="131"/>
    </location>
</feature>
<evidence type="ECO:0000256" key="1">
    <source>
        <dbReference type="ARBA" id="ARBA00001924"/>
    </source>
</evidence>
<dbReference type="SUPFAM" id="SSF56003">
    <property type="entry name" value="Molybdenum cofactor-binding domain"/>
    <property type="match status" value="1"/>
</dbReference>
<evidence type="ECO:0000256" key="6">
    <source>
        <dbReference type="ARBA" id="ARBA00034078"/>
    </source>
</evidence>
<dbReference type="GO" id="GO:0051537">
    <property type="term" value="F:2 iron, 2 sulfur cluster binding"/>
    <property type="evidence" value="ECO:0007669"/>
    <property type="project" value="UniProtKB-KW"/>
</dbReference>
<dbReference type="InterPro" id="IPR037165">
    <property type="entry name" value="AldOxase/xan_DH_Mopterin-bd_sf"/>
</dbReference>
<evidence type="ECO:0000256" key="2">
    <source>
        <dbReference type="ARBA" id="ARBA00006849"/>
    </source>
</evidence>
<evidence type="ECO:0000256" key="3">
    <source>
        <dbReference type="ARBA" id="ARBA00022505"/>
    </source>
</evidence>
<comment type="cofactor">
    <cofactor evidence="6">
        <name>[2Fe-2S] cluster</name>
        <dbReference type="ChEBI" id="CHEBI:190135"/>
    </cofactor>
</comment>
<protein>
    <recommendedName>
        <fullName evidence="7">Aldehyde oxidase/xanthine dehydrogenase first molybdopterin binding domain-containing protein</fullName>
    </recommendedName>
</protein>
<dbReference type="GO" id="GO:0016491">
    <property type="term" value="F:oxidoreductase activity"/>
    <property type="evidence" value="ECO:0007669"/>
    <property type="project" value="InterPro"/>
</dbReference>